<dbReference type="InterPro" id="IPR029151">
    <property type="entry name" value="Sensor-like_sf"/>
</dbReference>
<evidence type="ECO:0000313" key="7">
    <source>
        <dbReference type="Proteomes" id="UP000011724"/>
    </source>
</evidence>
<dbReference type="EMBL" id="FO203427">
    <property type="protein sequence ID" value="CCH47587.1"/>
    <property type="molecule type" value="Genomic_DNA"/>
</dbReference>
<dbReference type="SUPFAM" id="SSF58104">
    <property type="entry name" value="Methyl-accepting chemotaxis protein (MCP) signaling domain"/>
    <property type="match status" value="1"/>
</dbReference>
<name>M1WQA2_PSEP2</name>
<feature type="transmembrane region" description="Helical" evidence="4">
    <location>
        <begin position="7"/>
        <end position="26"/>
    </location>
</feature>
<feature type="domain" description="Methyl-accepting transducer" evidence="5">
    <location>
        <begin position="170"/>
        <end position="406"/>
    </location>
</feature>
<evidence type="ECO:0000259" key="5">
    <source>
        <dbReference type="PROSITE" id="PS50111"/>
    </source>
</evidence>
<dbReference type="KEGG" id="dpi:BN4_10349"/>
<sequence>MKRRKDVYHAVFMIFLVTGTGLLSFGGEAIGAESEVTILSSKGNTLAWSLTGGTLFFALCLIGILLAYRVRNTKRERVLSIIFDHIIAHRPEDAVQVLQSNDFVNNFVSLNQIVSYVSGLEQKLEESESLACDAENKACFALDQAIQARELGEVARCQGLLSAAETLDLSVQAIRDQSEHLGIASGKAQDGAFDQQRYISESVSAMEEMNASVGESASNAEAAASDAEKTKEFAQKGALVVTRTLDSISSVSGNSQSLAGRVADLGAQAEGVGKIMGVISDIADQTNLLALNAAIEAARAGEAGRGFAVVADEVRKLAEKTMEATKDVGVAIQGIQEQVDITIEGVENMTGLADEAAVLAHESGNALEEIVAIAGASADRIRSIAAAAAQQSIASEEVTRTITEVHSISASTGEEMEKASTAVVVLAERVEDLSTMTGVFRLVGNGKVQEIIGDLASSSDVQSLERSRQEVAMRRALKANDFLELMYITDSQGTQTVSNLGGKDMNYSEDQSAYGSQWASRAWFVGAVENKTFYISDVYLSSASGEKCITVSCPFLDSDGAVKGVIATDVRIAI</sequence>
<dbReference type="InterPro" id="IPR004089">
    <property type="entry name" value="MCPsignal_dom"/>
</dbReference>
<keyword evidence="4" id="KW-1133">Transmembrane helix</keyword>
<dbReference type="Gene3D" id="3.30.450.20">
    <property type="entry name" value="PAS domain"/>
    <property type="match status" value="1"/>
</dbReference>
<comment type="similarity">
    <text evidence="2">Belongs to the methyl-accepting chemotaxis (MCP) protein family.</text>
</comment>
<dbReference type="Proteomes" id="UP000011724">
    <property type="component" value="Chromosome"/>
</dbReference>
<dbReference type="Pfam" id="PF22673">
    <property type="entry name" value="MCP-like_PDC_1"/>
    <property type="match status" value="1"/>
</dbReference>
<evidence type="ECO:0000256" key="4">
    <source>
        <dbReference type="SAM" id="Phobius"/>
    </source>
</evidence>
<evidence type="ECO:0000313" key="6">
    <source>
        <dbReference type="EMBL" id="CCH47587.1"/>
    </source>
</evidence>
<evidence type="ECO:0000256" key="1">
    <source>
        <dbReference type="ARBA" id="ARBA00023224"/>
    </source>
</evidence>
<proteinExistence type="inferred from homology"/>
<dbReference type="PROSITE" id="PS50111">
    <property type="entry name" value="CHEMOTAXIS_TRANSDUC_2"/>
    <property type="match status" value="1"/>
</dbReference>
<reference evidence="7" key="2">
    <citation type="journal article" date="2013" name="Stand. Genomic Sci.">
        <title>Complete genome sequence of Desulfocapsa sulfexigens, a marine deltaproteobacterium specialized in disproportionating inorganic sulfur compounds.</title>
        <authorList>
            <person name="Finster K.W."/>
            <person name="Kjeldsen K.U."/>
            <person name="Kube M."/>
            <person name="Reinhardt R."/>
            <person name="Mussmann M."/>
            <person name="Amann R."/>
            <person name="Schreiber L."/>
        </authorList>
    </citation>
    <scope>NUCLEOTIDE SEQUENCE [LARGE SCALE GENOMIC DNA]</scope>
    <source>
        <strain evidence="7">DSM 10523 / SB164P1</strain>
    </source>
</reference>
<dbReference type="STRING" id="1322246.BN4_10349"/>
<dbReference type="InterPro" id="IPR004090">
    <property type="entry name" value="Chemotax_Me-accpt_rcpt"/>
</dbReference>
<dbReference type="GO" id="GO:0006935">
    <property type="term" value="P:chemotaxis"/>
    <property type="evidence" value="ECO:0007669"/>
    <property type="project" value="InterPro"/>
</dbReference>
<dbReference type="Gene3D" id="1.10.287.950">
    <property type="entry name" value="Methyl-accepting chemotaxis protein"/>
    <property type="match status" value="1"/>
</dbReference>
<dbReference type="GO" id="GO:0007165">
    <property type="term" value="P:signal transduction"/>
    <property type="evidence" value="ECO:0007669"/>
    <property type="project" value="UniProtKB-KW"/>
</dbReference>
<dbReference type="Pfam" id="PF00015">
    <property type="entry name" value="MCPsignal"/>
    <property type="match status" value="1"/>
</dbReference>
<organism evidence="6 7">
    <name type="scientific">Pseudodesulfovibrio piezophilus (strain DSM 21447 / JCM 15486 / C1TLV30)</name>
    <name type="common">Desulfovibrio piezophilus</name>
    <dbReference type="NCBI Taxonomy" id="1322246"/>
    <lineage>
        <taxon>Bacteria</taxon>
        <taxon>Pseudomonadati</taxon>
        <taxon>Thermodesulfobacteriota</taxon>
        <taxon>Desulfovibrionia</taxon>
        <taxon>Desulfovibrionales</taxon>
        <taxon>Desulfovibrionaceae</taxon>
    </lineage>
</organism>
<evidence type="ECO:0000256" key="2">
    <source>
        <dbReference type="ARBA" id="ARBA00029447"/>
    </source>
</evidence>
<keyword evidence="4" id="KW-0472">Membrane</keyword>
<gene>
    <name evidence="6" type="ordered locus">BN4_10349</name>
</gene>
<reference evidence="6 7" key="1">
    <citation type="journal article" date="2013" name="PLoS ONE">
        <title>The first genomic and proteomic characterization of a deep-sea sulfate reducer: insights into the piezophilic lifestyle of Desulfovibrio piezophilus.</title>
        <authorList>
            <person name="Pradel N."/>
            <person name="Ji B."/>
            <person name="Gimenez G."/>
            <person name="Talla E."/>
            <person name="Lenoble P."/>
            <person name="Garel M."/>
            <person name="Tamburini C."/>
            <person name="Fourquet P."/>
            <person name="Lebrun R."/>
            <person name="Bertin P."/>
            <person name="Denis Y."/>
            <person name="Pophillat M."/>
            <person name="Barbe V."/>
            <person name="Ollivier B."/>
            <person name="Dolla A."/>
        </authorList>
    </citation>
    <scope>NUCLEOTIDE SEQUENCE [LARGE SCALE GENOMIC DNA]</scope>
    <source>
        <strain evidence="7">DSM 10523 / SB164P1</strain>
    </source>
</reference>
<dbReference type="SMART" id="SM00283">
    <property type="entry name" value="MA"/>
    <property type="match status" value="1"/>
</dbReference>
<keyword evidence="1 3" id="KW-0807">Transducer</keyword>
<dbReference type="BioCyc" id="DPIE1322246:BN4_RS01825-MONOMER"/>
<dbReference type="PANTHER" id="PTHR32089">
    <property type="entry name" value="METHYL-ACCEPTING CHEMOTAXIS PROTEIN MCPB"/>
    <property type="match status" value="1"/>
</dbReference>
<keyword evidence="7" id="KW-1185">Reference proteome</keyword>
<accession>M1WQA2</accession>
<dbReference type="HOGENOM" id="CLU_028660_0_0_7"/>
<dbReference type="RefSeq" id="WP_015413642.1">
    <property type="nucleotide sequence ID" value="NC_020409.1"/>
</dbReference>
<dbReference type="GO" id="GO:0016020">
    <property type="term" value="C:membrane"/>
    <property type="evidence" value="ECO:0007669"/>
    <property type="project" value="InterPro"/>
</dbReference>
<dbReference type="PANTHER" id="PTHR32089:SF112">
    <property type="entry name" value="LYSOZYME-LIKE PROTEIN-RELATED"/>
    <property type="match status" value="1"/>
</dbReference>
<protein>
    <submittedName>
        <fullName evidence="6">Methyl-accepting chemotaxis sensory transducer</fullName>
    </submittedName>
</protein>
<dbReference type="OrthoDB" id="9806477at2"/>
<dbReference type="eggNOG" id="COG0840">
    <property type="taxonomic scope" value="Bacteria"/>
</dbReference>
<dbReference type="SUPFAM" id="SSF103190">
    <property type="entry name" value="Sensory domain-like"/>
    <property type="match status" value="1"/>
</dbReference>
<dbReference type="PATRIC" id="fig|879567.3.peg.360"/>
<dbReference type="PRINTS" id="PR00260">
    <property type="entry name" value="CHEMTRNSDUCR"/>
</dbReference>
<dbReference type="CDD" id="cd18773">
    <property type="entry name" value="PDC1_HK_sensor"/>
    <property type="match status" value="1"/>
</dbReference>
<feature type="transmembrane region" description="Helical" evidence="4">
    <location>
        <begin position="46"/>
        <end position="68"/>
    </location>
</feature>
<dbReference type="GO" id="GO:0004888">
    <property type="term" value="F:transmembrane signaling receptor activity"/>
    <property type="evidence" value="ECO:0007669"/>
    <property type="project" value="InterPro"/>
</dbReference>
<evidence type="ECO:0000256" key="3">
    <source>
        <dbReference type="PROSITE-ProRule" id="PRU00284"/>
    </source>
</evidence>
<keyword evidence="4" id="KW-0812">Transmembrane</keyword>
<dbReference type="AlphaFoldDB" id="M1WQA2"/>